<dbReference type="InterPro" id="IPR036770">
    <property type="entry name" value="Ankyrin_rpt-contain_sf"/>
</dbReference>
<dbReference type="PANTHER" id="PTHR24139">
    <property type="entry name" value="CALCIUM-INDEPENDENT PHOSPHOLIPASE A2"/>
    <property type="match status" value="1"/>
</dbReference>
<protein>
    <submittedName>
        <fullName evidence="2">Uncharacterized protein</fullName>
    </submittedName>
</protein>
<dbReference type="OrthoDB" id="6240223at2759"/>
<dbReference type="AlphaFoldDB" id="A0A3P7LP70"/>
<dbReference type="Proteomes" id="UP000281553">
    <property type="component" value="Unassembled WGS sequence"/>
</dbReference>
<dbReference type="EMBL" id="UYRU01069327">
    <property type="protein sequence ID" value="VDN18584.1"/>
    <property type="molecule type" value="Genomic_DNA"/>
</dbReference>
<dbReference type="GO" id="GO:2000304">
    <property type="term" value="P:positive regulation of ceramide biosynthetic process"/>
    <property type="evidence" value="ECO:0007669"/>
    <property type="project" value="TreeGrafter"/>
</dbReference>
<dbReference type="GO" id="GO:0005739">
    <property type="term" value="C:mitochondrion"/>
    <property type="evidence" value="ECO:0007669"/>
    <property type="project" value="TreeGrafter"/>
</dbReference>
<name>A0A3P7LP70_DIBLA</name>
<dbReference type="Pfam" id="PF12796">
    <property type="entry name" value="Ank_2"/>
    <property type="match status" value="1"/>
</dbReference>
<dbReference type="GO" id="GO:0047499">
    <property type="term" value="F:calcium-independent phospholipase A2 activity"/>
    <property type="evidence" value="ECO:0007669"/>
    <property type="project" value="InterPro"/>
</dbReference>
<dbReference type="InterPro" id="IPR047148">
    <property type="entry name" value="PLPL9"/>
</dbReference>
<dbReference type="PANTHER" id="PTHR24139:SF34">
    <property type="entry name" value="85_88 KDA CALCIUM-INDEPENDENT PHOSPHOLIPASE A2"/>
    <property type="match status" value="1"/>
</dbReference>
<evidence type="ECO:0000313" key="3">
    <source>
        <dbReference type="Proteomes" id="UP000281553"/>
    </source>
</evidence>
<evidence type="ECO:0000256" key="1">
    <source>
        <dbReference type="ARBA" id="ARBA00022801"/>
    </source>
</evidence>
<keyword evidence="1" id="KW-0378">Hydrolase</keyword>
<accession>A0A3P7LP70</accession>
<dbReference type="Gene3D" id="1.25.40.20">
    <property type="entry name" value="Ankyrin repeat-containing domain"/>
    <property type="match status" value="1"/>
</dbReference>
<dbReference type="GO" id="GO:0052816">
    <property type="term" value="F:long-chain fatty acyl-CoA hydrolase activity"/>
    <property type="evidence" value="ECO:0007669"/>
    <property type="project" value="TreeGrafter"/>
</dbReference>
<reference evidence="2 3" key="1">
    <citation type="submission" date="2018-11" db="EMBL/GenBank/DDBJ databases">
        <authorList>
            <consortium name="Pathogen Informatics"/>
        </authorList>
    </citation>
    <scope>NUCLEOTIDE SEQUENCE [LARGE SCALE GENOMIC DNA]</scope>
</reference>
<keyword evidence="3" id="KW-1185">Reference proteome</keyword>
<proteinExistence type="predicted"/>
<gene>
    <name evidence="2" type="ORF">DILT_LOCUS13220</name>
</gene>
<sequence>MASFGTYVTNFVKTAFYTILPNKVDEYSYEHYISEYFTLEKVQTLYSCFFFYKVANHYDMIYVPPPASLDTLSKDRRVYSLFRFQGDVKVGLEFFKHYADVIAILADINSKLDRVWLEKITGLCRRYSAWTAAHVAASLNFLPAFKDQRIISLINKVDPETGWTPIFVAVKAGNVETVKAIMAVKDFRLGIVDREKNTVLHLASALASVEILKVCKSFLNRFI</sequence>
<organism evidence="2 3">
    <name type="scientific">Dibothriocephalus latus</name>
    <name type="common">Fish tapeworm</name>
    <name type="synonym">Diphyllobothrium latum</name>
    <dbReference type="NCBI Taxonomy" id="60516"/>
    <lineage>
        <taxon>Eukaryota</taxon>
        <taxon>Metazoa</taxon>
        <taxon>Spiralia</taxon>
        <taxon>Lophotrochozoa</taxon>
        <taxon>Platyhelminthes</taxon>
        <taxon>Cestoda</taxon>
        <taxon>Eucestoda</taxon>
        <taxon>Diphyllobothriidea</taxon>
        <taxon>Diphyllobothriidae</taxon>
        <taxon>Dibothriocephalus</taxon>
    </lineage>
</organism>
<dbReference type="SUPFAM" id="SSF48403">
    <property type="entry name" value="Ankyrin repeat"/>
    <property type="match status" value="1"/>
</dbReference>
<evidence type="ECO:0000313" key="2">
    <source>
        <dbReference type="EMBL" id="VDN18584.1"/>
    </source>
</evidence>
<dbReference type="InterPro" id="IPR002110">
    <property type="entry name" value="Ankyrin_rpt"/>
</dbReference>